<feature type="transmembrane region" description="Helical" evidence="6">
    <location>
        <begin position="49"/>
        <end position="76"/>
    </location>
</feature>
<proteinExistence type="predicted"/>
<dbReference type="EMBL" id="OMOH01000008">
    <property type="protein sequence ID" value="SPF69019.1"/>
    <property type="molecule type" value="Genomic_DNA"/>
</dbReference>
<dbReference type="PANTHER" id="PTHR23513">
    <property type="entry name" value="INTEGRAL MEMBRANE EFFLUX PROTEIN-RELATED"/>
    <property type="match status" value="1"/>
</dbReference>
<feature type="transmembrane region" description="Helical" evidence="6">
    <location>
        <begin position="111"/>
        <end position="136"/>
    </location>
</feature>
<dbReference type="GO" id="GO:0005886">
    <property type="term" value="C:plasma membrane"/>
    <property type="evidence" value="ECO:0007669"/>
    <property type="project" value="UniProtKB-SubCell"/>
</dbReference>
<dbReference type="CDD" id="cd06173">
    <property type="entry name" value="MFS_MefA_like"/>
    <property type="match status" value="1"/>
</dbReference>
<feature type="transmembrane region" description="Helical" evidence="6">
    <location>
        <begin position="379"/>
        <end position="398"/>
    </location>
</feature>
<evidence type="ECO:0000259" key="7">
    <source>
        <dbReference type="PROSITE" id="PS50850"/>
    </source>
</evidence>
<organism evidence="8 9">
    <name type="scientific">Propionibacterium ruminifibrarum</name>
    <dbReference type="NCBI Taxonomy" id="1962131"/>
    <lineage>
        <taxon>Bacteria</taxon>
        <taxon>Bacillati</taxon>
        <taxon>Actinomycetota</taxon>
        <taxon>Actinomycetes</taxon>
        <taxon>Propionibacteriales</taxon>
        <taxon>Propionibacteriaceae</taxon>
        <taxon>Propionibacterium</taxon>
    </lineage>
</organism>
<dbReference type="InterPro" id="IPR011701">
    <property type="entry name" value="MFS"/>
</dbReference>
<keyword evidence="4 6" id="KW-1133">Transmembrane helix</keyword>
<gene>
    <name evidence="8" type="ORF">PROPJV5_1984</name>
</gene>
<feature type="transmembrane region" description="Helical" evidence="6">
    <location>
        <begin position="280"/>
        <end position="304"/>
    </location>
</feature>
<reference evidence="9" key="1">
    <citation type="submission" date="2018-02" db="EMBL/GenBank/DDBJ databases">
        <authorList>
            <person name="Hornung B."/>
        </authorList>
    </citation>
    <scope>NUCLEOTIDE SEQUENCE [LARGE SCALE GENOMIC DNA]</scope>
</reference>
<feature type="domain" description="Major facilitator superfamily (MFS) profile" evidence="7">
    <location>
        <begin position="242"/>
        <end position="449"/>
    </location>
</feature>
<dbReference type="AlphaFoldDB" id="A0A375I2D7"/>
<evidence type="ECO:0000256" key="1">
    <source>
        <dbReference type="ARBA" id="ARBA00004651"/>
    </source>
</evidence>
<dbReference type="SUPFAM" id="SSF103473">
    <property type="entry name" value="MFS general substrate transporter"/>
    <property type="match status" value="1"/>
</dbReference>
<feature type="transmembrane region" description="Helical" evidence="6">
    <location>
        <begin position="404"/>
        <end position="424"/>
    </location>
</feature>
<name>A0A375I2D7_9ACTN</name>
<feature type="transmembrane region" description="Helical" evidence="6">
    <location>
        <begin position="251"/>
        <end position="268"/>
    </location>
</feature>
<keyword evidence="5 6" id="KW-0472">Membrane</keyword>
<evidence type="ECO:0000256" key="6">
    <source>
        <dbReference type="SAM" id="Phobius"/>
    </source>
</evidence>
<dbReference type="PANTHER" id="PTHR23513:SF17">
    <property type="entry name" value="MEMBRANE PROTEIN"/>
    <property type="match status" value="1"/>
</dbReference>
<evidence type="ECO:0000313" key="9">
    <source>
        <dbReference type="Proteomes" id="UP000265962"/>
    </source>
</evidence>
<dbReference type="RefSeq" id="WP_182858667.1">
    <property type="nucleotide sequence ID" value="NZ_OMOH01000008.1"/>
</dbReference>
<protein>
    <submittedName>
        <fullName evidence="8">Major Facilitator Superfamily</fullName>
    </submittedName>
</protein>
<dbReference type="Proteomes" id="UP000265962">
    <property type="component" value="Unassembled WGS sequence"/>
</dbReference>
<dbReference type="Gene3D" id="1.20.1250.20">
    <property type="entry name" value="MFS general substrate transporter like domains"/>
    <property type="match status" value="2"/>
</dbReference>
<feature type="transmembrane region" description="Helical" evidence="6">
    <location>
        <begin position="20"/>
        <end position="43"/>
    </location>
</feature>
<evidence type="ECO:0000256" key="3">
    <source>
        <dbReference type="ARBA" id="ARBA00022692"/>
    </source>
</evidence>
<keyword evidence="3 6" id="KW-0812">Transmembrane</keyword>
<evidence type="ECO:0000256" key="4">
    <source>
        <dbReference type="ARBA" id="ARBA00022989"/>
    </source>
</evidence>
<feature type="transmembrane region" description="Helical" evidence="6">
    <location>
        <begin position="156"/>
        <end position="176"/>
    </location>
</feature>
<keyword evidence="9" id="KW-1185">Reference proteome</keyword>
<dbReference type="PROSITE" id="PS50850">
    <property type="entry name" value="MFS"/>
    <property type="match status" value="1"/>
</dbReference>
<dbReference type="Pfam" id="PF07690">
    <property type="entry name" value="MFS_1"/>
    <property type="match status" value="1"/>
</dbReference>
<feature type="transmembrane region" description="Helical" evidence="6">
    <location>
        <begin position="316"/>
        <end position="341"/>
    </location>
</feature>
<dbReference type="GO" id="GO:0022857">
    <property type="term" value="F:transmembrane transporter activity"/>
    <property type="evidence" value="ECO:0007669"/>
    <property type="project" value="InterPro"/>
</dbReference>
<evidence type="ECO:0000313" key="8">
    <source>
        <dbReference type="EMBL" id="SPF69019.1"/>
    </source>
</evidence>
<accession>A0A375I2D7</accession>
<feature type="transmembrane region" description="Helical" evidence="6">
    <location>
        <begin position="188"/>
        <end position="207"/>
    </location>
</feature>
<comment type="subcellular location">
    <subcellularLocation>
        <location evidence="1">Cell membrane</location>
        <topology evidence="1">Multi-pass membrane protein</topology>
    </subcellularLocation>
</comment>
<dbReference type="InterPro" id="IPR020846">
    <property type="entry name" value="MFS_dom"/>
</dbReference>
<keyword evidence="2" id="KW-1003">Cell membrane</keyword>
<evidence type="ECO:0000256" key="5">
    <source>
        <dbReference type="ARBA" id="ARBA00023136"/>
    </source>
</evidence>
<dbReference type="InterPro" id="IPR036259">
    <property type="entry name" value="MFS_trans_sf"/>
</dbReference>
<evidence type="ECO:0000256" key="2">
    <source>
        <dbReference type="ARBA" id="ARBA00022475"/>
    </source>
</evidence>
<sequence>MEFTRRLSSLCRHRNFRRLVLVRLCGQSGDGTAQVGMASYLLFSPQSQTSAWAVAGVLALTMLPYSLFGPFVSVLLDRFPRQRISMVVDVTRTLCSAGLAAMIASHRTGGAANLVLAVLLLVMLSLNRFTLAGLQAGLASTVDEEEYLEASSVMPMIGPLATLFGGAAAGIIRLALGGPLGTDAANGLIFVLAALLFTGAVAVAHRIPRSGLGPDADVARTTVGEVARGLVTGLRHLATRRPAWLTLLSEAVVRIGYGFLMAFVVVIYRHHFAAGDRLGSAITGTGAWFVVSGIGFVLSGVVSVPVAHRIGVRRCIGAMLLVMALSQATVGAVMTIPTLLVNSFLIGLAGQSLKVQVDTVVQAHVDDDHRGRVFTLYDVLYNISTVLGAVIAACVLPADAVSPPAMVGMGAGYLLAGLVFWAASRSIGDAVFDRGTRREDEPRPTTARS</sequence>